<dbReference type="EMBL" id="BTGU01000035">
    <property type="protein sequence ID" value="GMN50968.1"/>
    <property type="molecule type" value="Genomic_DNA"/>
</dbReference>
<gene>
    <name evidence="2" type="ORF">TIFTF001_020134</name>
</gene>
<organism evidence="2 3">
    <name type="scientific">Ficus carica</name>
    <name type="common">Common fig</name>
    <dbReference type="NCBI Taxonomy" id="3494"/>
    <lineage>
        <taxon>Eukaryota</taxon>
        <taxon>Viridiplantae</taxon>
        <taxon>Streptophyta</taxon>
        <taxon>Embryophyta</taxon>
        <taxon>Tracheophyta</taxon>
        <taxon>Spermatophyta</taxon>
        <taxon>Magnoliopsida</taxon>
        <taxon>eudicotyledons</taxon>
        <taxon>Gunneridae</taxon>
        <taxon>Pentapetalae</taxon>
        <taxon>rosids</taxon>
        <taxon>fabids</taxon>
        <taxon>Rosales</taxon>
        <taxon>Moraceae</taxon>
        <taxon>Ficeae</taxon>
        <taxon>Ficus</taxon>
    </lineage>
</organism>
<dbReference type="AlphaFoldDB" id="A0AA88AR99"/>
<evidence type="ECO:0000313" key="3">
    <source>
        <dbReference type="Proteomes" id="UP001187192"/>
    </source>
</evidence>
<accession>A0AA88AR99</accession>
<dbReference type="Proteomes" id="UP001187192">
    <property type="component" value="Unassembled WGS sequence"/>
</dbReference>
<evidence type="ECO:0000313" key="2">
    <source>
        <dbReference type="EMBL" id="GMN50968.1"/>
    </source>
</evidence>
<comment type="caution">
    <text evidence="2">The sequence shown here is derived from an EMBL/GenBank/DDBJ whole genome shotgun (WGS) entry which is preliminary data.</text>
</comment>
<name>A0AA88AR99_FICCA</name>
<protein>
    <submittedName>
        <fullName evidence="2">Uncharacterized protein</fullName>
    </submittedName>
</protein>
<feature type="compositionally biased region" description="Low complexity" evidence="1">
    <location>
        <begin position="22"/>
        <end position="31"/>
    </location>
</feature>
<proteinExistence type="predicted"/>
<keyword evidence="3" id="KW-1185">Reference proteome</keyword>
<sequence>MSNHLSDSENDNLSGDVDITGSSSSIMSSSSDTTGEVADQGEHLTTCQAFLTFPLWIGGLAPVVDLVTGGDKASEMTASQASTSGREGLQSFESTASAGEPVHVGQRGRSRALHINDLRLYWRVDIEIVDLAGDRLVYTVDYFTSAVTLRYLAALREEFQIPDDIELVVPGQNDLSSRPPPSHITLSAEFF</sequence>
<reference evidence="2" key="1">
    <citation type="submission" date="2023-07" db="EMBL/GenBank/DDBJ databases">
        <title>draft genome sequence of fig (Ficus carica).</title>
        <authorList>
            <person name="Takahashi T."/>
            <person name="Nishimura K."/>
        </authorList>
    </citation>
    <scope>NUCLEOTIDE SEQUENCE</scope>
</reference>
<feature type="region of interest" description="Disordered" evidence="1">
    <location>
        <begin position="1"/>
        <end position="39"/>
    </location>
</feature>
<evidence type="ECO:0000256" key="1">
    <source>
        <dbReference type="SAM" id="MobiDB-lite"/>
    </source>
</evidence>